<reference evidence="4 5" key="1">
    <citation type="submission" date="2021-01" db="EMBL/GenBank/DDBJ databases">
        <title>Whole genome shotgun sequence of Asanoa iriomotensis NBRC 100142.</title>
        <authorList>
            <person name="Komaki H."/>
            <person name="Tamura T."/>
        </authorList>
    </citation>
    <scope>NUCLEOTIDE SEQUENCE [LARGE SCALE GENOMIC DNA]</scope>
    <source>
        <strain evidence="4 5">NBRC 100142</strain>
    </source>
</reference>
<dbReference type="CDD" id="cd04622">
    <property type="entry name" value="CBS_pair_HRP1_like"/>
    <property type="match status" value="1"/>
</dbReference>
<feature type="domain" description="CBS" evidence="3">
    <location>
        <begin position="8"/>
        <end position="65"/>
    </location>
</feature>
<dbReference type="Proteomes" id="UP000624325">
    <property type="component" value="Unassembled WGS sequence"/>
</dbReference>
<dbReference type="InterPro" id="IPR000644">
    <property type="entry name" value="CBS_dom"/>
</dbReference>
<dbReference type="SMART" id="SM00116">
    <property type="entry name" value="CBS"/>
    <property type="match status" value="2"/>
</dbReference>
<keyword evidence="1 2" id="KW-0129">CBS domain</keyword>
<dbReference type="EMBL" id="BONC01000083">
    <property type="protein sequence ID" value="GIF60965.1"/>
    <property type="molecule type" value="Genomic_DNA"/>
</dbReference>
<dbReference type="Pfam" id="PF00571">
    <property type="entry name" value="CBS"/>
    <property type="match status" value="2"/>
</dbReference>
<evidence type="ECO:0000256" key="1">
    <source>
        <dbReference type="ARBA" id="ARBA00023122"/>
    </source>
</evidence>
<keyword evidence="5" id="KW-1185">Reference proteome</keyword>
<gene>
    <name evidence="4" type="ORF">Air01nite_70600</name>
</gene>
<dbReference type="InterPro" id="IPR046342">
    <property type="entry name" value="CBS_dom_sf"/>
</dbReference>
<dbReference type="Gene3D" id="3.10.580.10">
    <property type="entry name" value="CBS-domain"/>
    <property type="match status" value="1"/>
</dbReference>
<protein>
    <submittedName>
        <fullName evidence="4">Hypoxic response protein 1</fullName>
    </submittedName>
</protein>
<accession>A0ABQ4CDX6</accession>
<evidence type="ECO:0000313" key="4">
    <source>
        <dbReference type="EMBL" id="GIF60965.1"/>
    </source>
</evidence>
<dbReference type="RefSeq" id="WP_203707781.1">
    <property type="nucleotide sequence ID" value="NZ_BAAALU010000043.1"/>
</dbReference>
<comment type="caution">
    <text evidence="4">The sequence shown here is derived from an EMBL/GenBank/DDBJ whole genome shotgun (WGS) entry which is preliminary data.</text>
</comment>
<dbReference type="PANTHER" id="PTHR43080:SF2">
    <property type="entry name" value="CBS DOMAIN-CONTAINING PROTEIN"/>
    <property type="match status" value="1"/>
</dbReference>
<feature type="domain" description="CBS" evidence="3">
    <location>
        <begin position="73"/>
        <end position="130"/>
    </location>
</feature>
<evidence type="ECO:0000313" key="5">
    <source>
        <dbReference type="Proteomes" id="UP000624325"/>
    </source>
</evidence>
<sequence length="142" mass="15553">MTTASQIMHEGVECVATDDTLQTAAVRMRDLHVGALPVCGDDDRLRGIVTDRDIVVHCLADGKDPRDIRARELAAGAPVWVDADADVDQVLSLMESHAIRRLPVIRDHRLVGMISEADLATHLSEHQVAEFTHEVYAAPPND</sequence>
<dbReference type="InterPro" id="IPR051257">
    <property type="entry name" value="Diverse_CBS-Domain"/>
</dbReference>
<dbReference type="SUPFAM" id="SSF54631">
    <property type="entry name" value="CBS-domain pair"/>
    <property type="match status" value="1"/>
</dbReference>
<name>A0ABQ4CDX6_9ACTN</name>
<evidence type="ECO:0000259" key="3">
    <source>
        <dbReference type="PROSITE" id="PS51371"/>
    </source>
</evidence>
<organism evidence="4 5">
    <name type="scientific">Asanoa iriomotensis</name>
    <dbReference type="NCBI Taxonomy" id="234613"/>
    <lineage>
        <taxon>Bacteria</taxon>
        <taxon>Bacillati</taxon>
        <taxon>Actinomycetota</taxon>
        <taxon>Actinomycetes</taxon>
        <taxon>Micromonosporales</taxon>
        <taxon>Micromonosporaceae</taxon>
        <taxon>Asanoa</taxon>
    </lineage>
</organism>
<dbReference type="PANTHER" id="PTHR43080">
    <property type="entry name" value="CBS DOMAIN-CONTAINING PROTEIN CBSX3, MITOCHONDRIAL"/>
    <property type="match status" value="1"/>
</dbReference>
<dbReference type="PROSITE" id="PS51371">
    <property type="entry name" value="CBS"/>
    <property type="match status" value="2"/>
</dbReference>
<proteinExistence type="predicted"/>
<evidence type="ECO:0000256" key="2">
    <source>
        <dbReference type="PROSITE-ProRule" id="PRU00703"/>
    </source>
</evidence>